<keyword evidence="3" id="KW-1185">Reference proteome</keyword>
<dbReference type="PANTHER" id="PTHR24023">
    <property type="entry name" value="COLLAGEN ALPHA"/>
    <property type="match status" value="1"/>
</dbReference>
<evidence type="ECO:0000313" key="3">
    <source>
        <dbReference type="Proteomes" id="UP000464754"/>
    </source>
</evidence>
<evidence type="ECO:0008006" key="4">
    <source>
        <dbReference type="Google" id="ProtNLM"/>
    </source>
</evidence>
<sequence>MRNNYYDDDMCDYDFMNDCDCRCNRECDDHLEEKRGPRGEQGPRGLQGMQGKEGLPGPRGPQGVTGPQGPIGPQGITGPRGAQGEMGPTGPMGPQGPRGPEGPKCEVSFAAGSLYTMKDMEICPNEAVRFECSNILDGFSVSEDGDALIARKEGLYLIQYSITIDHLEGCEGVFMLTINHECLEESRQPVISECSVVSGSALVRLKDEDCIQLCFDGDQPGISCSYCDCTNAMLSVVQIC</sequence>
<evidence type="ECO:0000256" key="1">
    <source>
        <dbReference type="SAM" id="MobiDB-lite"/>
    </source>
</evidence>
<reference evidence="3" key="1">
    <citation type="submission" date="2019-05" db="EMBL/GenBank/DDBJ databases">
        <title>Complete genome sequencing of Absiella argi strain JCM 30884.</title>
        <authorList>
            <person name="Sakamoto M."/>
            <person name="Murakami T."/>
            <person name="Mori H."/>
        </authorList>
    </citation>
    <scope>NUCLEOTIDE SEQUENCE [LARGE SCALE GENOMIC DNA]</scope>
    <source>
        <strain evidence="3">JCM 30884</strain>
    </source>
</reference>
<dbReference type="AlphaFoldDB" id="A0A6N4TKD1"/>
<name>A0A6N4TKD1_9FIRM</name>
<dbReference type="EMBL" id="AP019695">
    <property type="protein sequence ID" value="BBK23197.1"/>
    <property type="molecule type" value="Genomic_DNA"/>
</dbReference>
<dbReference type="Gene3D" id="2.60.120.40">
    <property type="match status" value="1"/>
</dbReference>
<dbReference type="GO" id="GO:0030020">
    <property type="term" value="F:extracellular matrix structural constituent conferring tensile strength"/>
    <property type="evidence" value="ECO:0007669"/>
    <property type="project" value="TreeGrafter"/>
</dbReference>
<dbReference type="KEGG" id="aarg:Aargi30884_21000"/>
<dbReference type="GO" id="GO:0005615">
    <property type="term" value="C:extracellular space"/>
    <property type="evidence" value="ECO:0007669"/>
    <property type="project" value="TreeGrafter"/>
</dbReference>
<accession>A0A6N4TKD1</accession>
<dbReference type="RefSeq" id="WP_147360171.1">
    <property type="nucleotide sequence ID" value="NZ_AP019695.1"/>
</dbReference>
<dbReference type="PANTHER" id="PTHR24023:SF1082">
    <property type="entry name" value="COLLAGEN TRIPLE HELIX REPEAT"/>
    <property type="match status" value="1"/>
</dbReference>
<gene>
    <name evidence="2" type="ORF">Aargi30884_21000</name>
</gene>
<organism evidence="2 3">
    <name type="scientific">Amedibacterium intestinale</name>
    <dbReference type="NCBI Taxonomy" id="2583452"/>
    <lineage>
        <taxon>Bacteria</taxon>
        <taxon>Bacillati</taxon>
        <taxon>Bacillota</taxon>
        <taxon>Erysipelotrichia</taxon>
        <taxon>Erysipelotrichales</taxon>
        <taxon>Erysipelotrichaceae</taxon>
        <taxon>Amedibacterium</taxon>
    </lineage>
</organism>
<feature type="region of interest" description="Disordered" evidence="1">
    <location>
        <begin position="32"/>
        <end position="104"/>
    </location>
</feature>
<dbReference type="InterPro" id="IPR050149">
    <property type="entry name" value="Collagen_superfamily"/>
</dbReference>
<feature type="compositionally biased region" description="Low complexity" evidence="1">
    <location>
        <begin position="61"/>
        <end position="89"/>
    </location>
</feature>
<protein>
    <recommendedName>
        <fullName evidence="4">Collagen-like protein</fullName>
    </recommendedName>
</protein>
<dbReference type="Pfam" id="PF01391">
    <property type="entry name" value="Collagen"/>
    <property type="match status" value="1"/>
</dbReference>
<dbReference type="InterPro" id="IPR008983">
    <property type="entry name" value="Tumour_necrosis_fac-like_dom"/>
</dbReference>
<dbReference type="Proteomes" id="UP000464754">
    <property type="component" value="Chromosome"/>
</dbReference>
<dbReference type="InterPro" id="IPR008160">
    <property type="entry name" value="Collagen"/>
</dbReference>
<dbReference type="GO" id="GO:0031012">
    <property type="term" value="C:extracellular matrix"/>
    <property type="evidence" value="ECO:0007669"/>
    <property type="project" value="TreeGrafter"/>
</dbReference>
<dbReference type="GO" id="GO:0030198">
    <property type="term" value="P:extracellular matrix organization"/>
    <property type="evidence" value="ECO:0007669"/>
    <property type="project" value="TreeGrafter"/>
</dbReference>
<evidence type="ECO:0000313" key="2">
    <source>
        <dbReference type="EMBL" id="BBK23197.1"/>
    </source>
</evidence>
<proteinExistence type="predicted"/>